<name>A0AAD9N552_9ANNE</name>
<dbReference type="EMBL" id="JAODUP010000191">
    <property type="protein sequence ID" value="KAK2157447.1"/>
    <property type="molecule type" value="Genomic_DNA"/>
</dbReference>
<evidence type="ECO:0000313" key="2">
    <source>
        <dbReference type="Proteomes" id="UP001208570"/>
    </source>
</evidence>
<dbReference type="AlphaFoldDB" id="A0AAD9N552"/>
<protein>
    <submittedName>
        <fullName evidence="1">Uncharacterized protein</fullName>
    </submittedName>
</protein>
<evidence type="ECO:0000313" key="1">
    <source>
        <dbReference type="EMBL" id="KAK2157447.1"/>
    </source>
</evidence>
<keyword evidence="2" id="KW-1185">Reference proteome</keyword>
<dbReference type="Proteomes" id="UP001208570">
    <property type="component" value="Unassembled WGS sequence"/>
</dbReference>
<proteinExistence type="predicted"/>
<reference evidence="1" key="1">
    <citation type="journal article" date="2023" name="Mol. Biol. Evol.">
        <title>Third-Generation Sequencing Reveals the Adaptive Role of the Epigenome in Three Deep-Sea Polychaetes.</title>
        <authorList>
            <person name="Perez M."/>
            <person name="Aroh O."/>
            <person name="Sun Y."/>
            <person name="Lan Y."/>
            <person name="Juniper S.K."/>
            <person name="Young C.R."/>
            <person name="Angers B."/>
            <person name="Qian P.Y."/>
        </authorList>
    </citation>
    <scope>NUCLEOTIDE SEQUENCE</scope>
    <source>
        <strain evidence="1">P08H-3</strain>
    </source>
</reference>
<organism evidence="1 2">
    <name type="scientific">Paralvinella palmiformis</name>
    <dbReference type="NCBI Taxonomy" id="53620"/>
    <lineage>
        <taxon>Eukaryota</taxon>
        <taxon>Metazoa</taxon>
        <taxon>Spiralia</taxon>
        <taxon>Lophotrochozoa</taxon>
        <taxon>Annelida</taxon>
        <taxon>Polychaeta</taxon>
        <taxon>Sedentaria</taxon>
        <taxon>Canalipalpata</taxon>
        <taxon>Terebellida</taxon>
        <taxon>Terebelliformia</taxon>
        <taxon>Alvinellidae</taxon>
        <taxon>Paralvinella</taxon>
    </lineage>
</organism>
<comment type="caution">
    <text evidence="1">The sequence shown here is derived from an EMBL/GenBank/DDBJ whole genome shotgun (WGS) entry which is preliminary data.</text>
</comment>
<gene>
    <name evidence="1" type="ORF">LSH36_191g02017</name>
</gene>
<sequence length="168" mass="19055">MEDMVLRGKSVSMNSGPTHLKHFDSRPEEMRNTPGYPGMFRGVWINSSTKNPAILQLYEPANVYGVANDHDYLPLSPEIMFPENLQVTTITEEQCMEIEKKTCGHLTSCGRKNVSYVYILTPYDRICMATDRTDFPKLASLQPIRKLVELLSTIAGNMRQPRSQLTAQ</sequence>
<accession>A0AAD9N552</accession>